<comment type="caution">
    <text evidence="7">The sequence shown here is derived from an EMBL/GenBank/DDBJ whole genome shotgun (WGS) entry which is preliminary data.</text>
</comment>
<dbReference type="FunFam" id="1.10.600.10:FF:000007">
    <property type="entry name" value="Isoprene synthase, chloroplastic"/>
    <property type="match status" value="1"/>
</dbReference>
<evidence type="ECO:0000313" key="7">
    <source>
        <dbReference type="EMBL" id="KAK4572335.1"/>
    </source>
</evidence>
<keyword evidence="2" id="KW-0479">Metal-binding</keyword>
<dbReference type="Pfam" id="PF03936">
    <property type="entry name" value="Terpene_synth_C"/>
    <property type="match status" value="1"/>
</dbReference>
<evidence type="ECO:0000313" key="8">
    <source>
        <dbReference type="Proteomes" id="UP001324115"/>
    </source>
</evidence>
<dbReference type="InterPro" id="IPR050148">
    <property type="entry name" value="Terpene_synthase-like"/>
</dbReference>
<dbReference type="FunFam" id="1.50.10.130:FF:000001">
    <property type="entry name" value="Isoprene synthase, chloroplastic"/>
    <property type="match status" value="1"/>
</dbReference>
<dbReference type="InterPro" id="IPR008949">
    <property type="entry name" value="Isoprenoid_synthase_dom_sf"/>
</dbReference>
<dbReference type="InterPro" id="IPR001906">
    <property type="entry name" value="Terpene_synth_N"/>
</dbReference>
<dbReference type="SUPFAM" id="SSF48576">
    <property type="entry name" value="Terpenoid synthases"/>
    <property type="match status" value="1"/>
</dbReference>
<feature type="domain" description="Terpene synthase N-terminal" evidence="5">
    <location>
        <begin position="23"/>
        <end position="198"/>
    </location>
</feature>
<protein>
    <submittedName>
        <fullName evidence="7">Uncharacterized protein</fullName>
    </submittedName>
</protein>
<proteinExistence type="predicted"/>
<dbReference type="AlphaFoldDB" id="A0AAN7EI47"/>
<dbReference type="SFLD" id="SFLDG01019">
    <property type="entry name" value="Terpene_Cyclase_Like_1_C_Termi"/>
    <property type="match status" value="1"/>
</dbReference>
<evidence type="ECO:0000256" key="3">
    <source>
        <dbReference type="ARBA" id="ARBA00022842"/>
    </source>
</evidence>
<dbReference type="InterPro" id="IPR036965">
    <property type="entry name" value="Terpene_synth_N_sf"/>
</dbReference>
<evidence type="ECO:0000259" key="6">
    <source>
        <dbReference type="Pfam" id="PF03936"/>
    </source>
</evidence>
<name>A0AAN7EI47_QUERU</name>
<evidence type="ECO:0000256" key="4">
    <source>
        <dbReference type="ARBA" id="ARBA00023239"/>
    </source>
</evidence>
<dbReference type="InterPro" id="IPR044814">
    <property type="entry name" value="Terpene_cyclase_plant_C1"/>
</dbReference>
<dbReference type="InterPro" id="IPR005630">
    <property type="entry name" value="Terpene_synthase_metal-bd"/>
</dbReference>
<sequence length="568" mass="66836">MANSNTSNNSIIVRRSTNYQPSIWDYDYIQSLRNKYVGETCTAQSNVLKEHVRMMLHKVVDPLEQLELIDILQRLGLSHHFEGEMKRILEGLYNNDQSGDTWRKENLYATTLKFRLLRRHGYNISQGVFNIFKDERGKFNACLCEETKGVLSLYEASFLLTEGQNMFEELRNFATKHLQEYVKQNKDKTLSAMVTYALELPLHWRIIKFETRWFIDIYRSREDMNPILLKLAKMDFNMVQAVHQEDLKQVSRWWKNTKLGENLIFARDRLMEIFFWSMGMIDQPQFGCCRINLTKLGSLITIVDDVYDVYGTLDELKLFTDAIERWEINAMDRLPDNMKICFLILYNFVNKMAFNLLKEQGFHIIQYLKKAWSDLCKSYLLEAKWYHNGYTPSLAEYLENAWISVSTPTILMHANPITKEALDCLEEYPKIFYWSSMILRLTNDLGTSANELKRGDVPKSIQCYMNETSASEKDAHEYVKSLISTTWKKVNEERAASSPLCQTFIEIVMNLERMGHFMYQYGDEFGVQTEKLKIVYYCYLFSPFLTPRCKTKDSILLLLIQPIPHSKM</sequence>
<dbReference type="Gene3D" id="1.10.600.10">
    <property type="entry name" value="Farnesyl Diphosphate Synthase"/>
    <property type="match status" value="1"/>
</dbReference>
<dbReference type="Pfam" id="PF01397">
    <property type="entry name" value="Terpene_synth"/>
    <property type="match status" value="1"/>
</dbReference>
<keyword evidence="8" id="KW-1185">Reference proteome</keyword>
<evidence type="ECO:0000256" key="2">
    <source>
        <dbReference type="ARBA" id="ARBA00022723"/>
    </source>
</evidence>
<dbReference type="GO" id="GO:0010333">
    <property type="term" value="F:terpene synthase activity"/>
    <property type="evidence" value="ECO:0007669"/>
    <property type="project" value="InterPro"/>
</dbReference>
<dbReference type="InterPro" id="IPR008930">
    <property type="entry name" value="Terpenoid_cyclase/PrenylTrfase"/>
</dbReference>
<dbReference type="GO" id="GO:0016102">
    <property type="term" value="P:diterpenoid biosynthetic process"/>
    <property type="evidence" value="ECO:0007669"/>
    <property type="project" value="InterPro"/>
</dbReference>
<dbReference type="CDD" id="cd00684">
    <property type="entry name" value="Terpene_cyclase_plant_C1"/>
    <property type="match status" value="1"/>
</dbReference>
<dbReference type="PANTHER" id="PTHR31225">
    <property type="entry name" value="OS04G0344100 PROTEIN-RELATED"/>
    <property type="match status" value="1"/>
</dbReference>
<dbReference type="Gene3D" id="1.50.10.130">
    <property type="entry name" value="Terpene synthase, N-terminal domain"/>
    <property type="match status" value="1"/>
</dbReference>
<evidence type="ECO:0000256" key="1">
    <source>
        <dbReference type="ARBA" id="ARBA00001946"/>
    </source>
</evidence>
<dbReference type="EMBL" id="JAXUIC010000009">
    <property type="protein sequence ID" value="KAK4572335.1"/>
    <property type="molecule type" value="Genomic_DNA"/>
</dbReference>
<dbReference type="SUPFAM" id="SSF48239">
    <property type="entry name" value="Terpenoid cyclases/Protein prenyltransferases"/>
    <property type="match status" value="1"/>
</dbReference>
<dbReference type="SFLD" id="SFLDS00005">
    <property type="entry name" value="Isoprenoid_Synthase_Type_I"/>
    <property type="match status" value="1"/>
</dbReference>
<keyword evidence="4" id="KW-0456">Lyase</keyword>
<reference evidence="7 8" key="1">
    <citation type="journal article" date="2023" name="G3 (Bethesda)">
        <title>A haplotype-resolved chromosome-scale genome for Quercus rubra L. provides insights into the genetics of adaptive traits for red oak species.</title>
        <authorList>
            <person name="Kapoor B."/>
            <person name="Jenkins J."/>
            <person name="Schmutz J."/>
            <person name="Zhebentyayeva T."/>
            <person name="Kuelheim C."/>
            <person name="Coggeshall M."/>
            <person name="Heim C."/>
            <person name="Lasky J.R."/>
            <person name="Leites L."/>
            <person name="Islam-Faridi N."/>
            <person name="Romero-Severson J."/>
            <person name="DeLeo V.L."/>
            <person name="Lucas S.M."/>
            <person name="Lazic D."/>
            <person name="Gailing O."/>
            <person name="Carlson J."/>
            <person name="Staton M."/>
        </authorList>
    </citation>
    <scope>NUCLEOTIDE SEQUENCE [LARGE SCALE GENOMIC DNA]</scope>
    <source>
        <strain evidence="7">Pseudo-F2</strain>
    </source>
</reference>
<feature type="domain" description="Terpene synthase metal-binding" evidence="6">
    <location>
        <begin position="255"/>
        <end position="489"/>
    </location>
</feature>
<organism evidence="7 8">
    <name type="scientific">Quercus rubra</name>
    <name type="common">Northern red oak</name>
    <name type="synonym">Quercus borealis</name>
    <dbReference type="NCBI Taxonomy" id="3512"/>
    <lineage>
        <taxon>Eukaryota</taxon>
        <taxon>Viridiplantae</taxon>
        <taxon>Streptophyta</taxon>
        <taxon>Embryophyta</taxon>
        <taxon>Tracheophyta</taxon>
        <taxon>Spermatophyta</taxon>
        <taxon>Magnoliopsida</taxon>
        <taxon>eudicotyledons</taxon>
        <taxon>Gunneridae</taxon>
        <taxon>Pentapetalae</taxon>
        <taxon>rosids</taxon>
        <taxon>fabids</taxon>
        <taxon>Fagales</taxon>
        <taxon>Fagaceae</taxon>
        <taxon>Quercus</taxon>
    </lineage>
</organism>
<dbReference type="PANTHER" id="PTHR31225:SF9">
    <property type="entry name" value="TERPENE SYNTHASE 10"/>
    <property type="match status" value="1"/>
</dbReference>
<dbReference type="Proteomes" id="UP001324115">
    <property type="component" value="Unassembled WGS sequence"/>
</dbReference>
<accession>A0AAN7EI47</accession>
<keyword evidence="3" id="KW-0460">Magnesium</keyword>
<evidence type="ECO:0000259" key="5">
    <source>
        <dbReference type="Pfam" id="PF01397"/>
    </source>
</evidence>
<comment type="cofactor">
    <cofactor evidence="1">
        <name>Mg(2+)</name>
        <dbReference type="ChEBI" id="CHEBI:18420"/>
    </cofactor>
</comment>
<dbReference type="InterPro" id="IPR034741">
    <property type="entry name" value="Terpene_cyclase-like_1_C"/>
</dbReference>
<gene>
    <name evidence="7" type="ORF">RGQ29_030678</name>
</gene>
<dbReference type="GO" id="GO:0000287">
    <property type="term" value="F:magnesium ion binding"/>
    <property type="evidence" value="ECO:0007669"/>
    <property type="project" value="InterPro"/>
</dbReference>